<dbReference type="Proteomes" id="UP000009009">
    <property type="component" value="Unassembled WGS sequence"/>
</dbReference>
<evidence type="ECO:0000256" key="5">
    <source>
        <dbReference type="ARBA" id="ARBA00022583"/>
    </source>
</evidence>
<name>H0GVZ1_SACCK</name>
<dbReference type="GO" id="GO:0072583">
    <property type="term" value="P:clathrin-dependent endocytosis"/>
    <property type="evidence" value="ECO:0007669"/>
    <property type="project" value="InterPro"/>
</dbReference>
<comment type="caution">
    <text evidence="11">The sequence shown here is derived from an EMBL/GenBank/DDBJ whole genome shotgun (WGS) entry which is preliminary data.</text>
</comment>
<gene>
    <name evidence="11" type="ORF">VIN7_7621</name>
</gene>
<dbReference type="Pfam" id="PF07651">
    <property type="entry name" value="ANTH"/>
    <property type="match status" value="1"/>
</dbReference>
<dbReference type="GO" id="GO:0048268">
    <property type="term" value="P:clathrin coat assembly"/>
    <property type="evidence" value="ECO:0007669"/>
    <property type="project" value="InterPro"/>
</dbReference>
<feature type="domain" description="ENTH" evidence="10">
    <location>
        <begin position="1"/>
        <end position="126"/>
    </location>
</feature>
<sequence>MTTYFKLVKGATKIKSAPPKQKYLDPILLATGSEEDFYEIVKALDSRVNDTAWTIVYKSLLVVHLMMREGKKDVALRYYSRNLEFFSIENIRGSSGSASGDMRALDRYDSYLKVRSREFGKIKKDYVRDGYRTLKLNTNNYGNSKNKQHSINIALDHVESLEVQIQALVKNKYTQFDLSNELVIFGFKLLIQDLLALYNALNEGIITLLESFFELSHQNAERTLDLYKTFVDLTEHVVRYLKNGKTAGLKIPVIKHITTKLVRSLEEHLIEDDKTHSTFVPIDGSQGGAGATASRSIAQERLEQIREQKRILEAQLKNEQVPISPAVTTATTAQSYNPFGADSSAHTNIPIAGANQPQQTPNNPFVTQMQPQGVVPQAARTEPVTFNAPQYAMVQPVANTSPVQEPGVSAQLTGYYSINNHLTPTFTGAGFGGYSVSQGTTSGFDQQVAQSQTGSNNPFALRNPATIATGNPTQEPILNNPFSEPNFNEQNAGLPPQQQVISNPFQNQTHLQQQQKVLSSTINSVMTTPTSMQGSTNVQRFDNVQFPAPYTQNLPQQLQQQQGSYAPATAAVTPIVNTTGIVQPQTIPFYPQQQQQSQTQHQGLGDRYTNGNFNLIDM</sequence>
<evidence type="ECO:0000313" key="11">
    <source>
        <dbReference type="EMBL" id="EHN02021.1"/>
    </source>
</evidence>
<dbReference type="InterPro" id="IPR013809">
    <property type="entry name" value="ENTH"/>
</dbReference>
<evidence type="ECO:0000256" key="2">
    <source>
        <dbReference type="ARBA" id="ARBA00004413"/>
    </source>
</evidence>
<evidence type="ECO:0000259" key="10">
    <source>
        <dbReference type="PROSITE" id="PS50942"/>
    </source>
</evidence>
<evidence type="ECO:0000313" key="12">
    <source>
        <dbReference type="Proteomes" id="UP000009009"/>
    </source>
</evidence>
<keyword evidence="12" id="KW-1185">Reference proteome</keyword>
<dbReference type="GO" id="GO:0006900">
    <property type="term" value="P:vesicle budding from membrane"/>
    <property type="evidence" value="ECO:0007669"/>
    <property type="project" value="TreeGrafter"/>
</dbReference>
<evidence type="ECO:0000256" key="9">
    <source>
        <dbReference type="SAM" id="MobiDB-lite"/>
    </source>
</evidence>
<dbReference type="GO" id="GO:0005935">
    <property type="term" value="C:cellular bud neck"/>
    <property type="evidence" value="ECO:0007669"/>
    <property type="project" value="UniProtKB-SubCell"/>
</dbReference>
<comment type="subcellular location">
    <subcellularLocation>
        <location evidence="1">Bud neck</location>
    </subcellularLocation>
    <subcellularLocation>
        <location evidence="2">Cell membrane</location>
        <topology evidence="2">Peripheral membrane protein</topology>
        <orientation evidence="2">Cytoplasmic side</orientation>
    </subcellularLocation>
    <subcellularLocation>
        <location evidence="3">Cytoplasm</location>
    </subcellularLocation>
</comment>
<dbReference type="SUPFAM" id="SSF48464">
    <property type="entry name" value="ENTH/VHS domain"/>
    <property type="match status" value="1"/>
</dbReference>
<dbReference type="InterPro" id="IPR011417">
    <property type="entry name" value="ANTH_dom"/>
</dbReference>
<evidence type="ECO:0000256" key="8">
    <source>
        <dbReference type="ARBA" id="ARBA00061916"/>
    </source>
</evidence>
<dbReference type="Gene3D" id="1.25.40.90">
    <property type="match status" value="1"/>
</dbReference>
<dbReference type="OrthoDB" id="44015at2759"/>
<keyword evidence="5" id="KW-0254">Endocytosis</keyword>
<evidence type="ECO:0000256" key="7">
    <source>
        <dbReference type="ARBA" id="ARBA00061059"/>
    </source>
</evidence>
<dbReference type="GO" id="GO:0032050">
    <property type="term" value="F:clathrin heavy chain binding"/>
    <property type="evidence" value="ECO:0007669"/>
    <property type="project" value="TreeGrafter"/>
</dbReference>
<dbReference type="InterPro" id="IPR045192">
    <property type="entry name" value="AP180-like"/>
</dbReference>
<evidence type="ECO:0000256" key="4">
    <source>
        <dbReference type="ARBA" id="ARBA00022490"/>
    </source>
</evidence>
<feature type="compositionally biased region" description="Polar residues" evidence="9">
    <location>
        <begin position="447"/>
        <end position="458"/>
    </location>
</feature>
<dbReference type="Gene3D" id="1.20.58.150">
    <property type="entry name" value="ANTH domain"/>
    <property type="match status" value="1"/>
</dbReference>
<feature type="region of interest" description="Disordered" evidence="9">
    <location>
        <begin position="594"/>
        <end position="618"/>
    </location>
</feature>
<dbReference type="PANTHER" id="PTHR22951:SF5">
    <property type="entry name" value="PHOSPHATIDYLINOSITOL-BINDING CLATHRIN ASSEMBLY PROTEIN LAP"/>
    <property type="match status" value="1"/>
</dbReference>
<evidence type="ECO:0000256" key="1">
    <source>
        <dbReference type="ARBA" id="ARBA00004266"/>
    </source>
</evidence>
<dbReference type="GO" id="GO:0030136">
    <property type="term" value="C:clathrin-coated vesicle"/>
    <property type="evidence" value="ECO:0007669"/>
    <property type="project" value="InterPro"/>
</dbReference>
<dbReference type="EMBL" id="AGVY01000246">
    <property type="protein sequence ID" value="EHN02021.1"/>
    <property type="molecule type" value="Genomic_DNA"/>
</dbReference>
<keyword evidence="4" id="KW-0963">Cytoplasm</keyword>
<comment type="subunit">
    <text evidence="8">Interacts with PAN1 and the clathrin heavy and light chains CHC1 and CLC1.</text>
</comment>
<dbReference type="GO" id="GO:0005546">
    <property type="term" value="F:phosphatidylinositol-4,5-bisphosphate binding"/>
    <property type="evidence" value="ECO:0007669"/>
    <property type="project" value="TreeGrafter"/>
</dbReference>
<dbReference type="PANTHER" id="PTHR22951">
    <property type="entry name" value="CLATHRIN ASSEMBLY PROTEIN"/>
    <property type="match status" value="1"/>
</dbReference>
<evidence type="ECO:0000256" key="6">
    <source>
        <dbReference type="ARBA" id="ARBA00058079"/>
    </source>
</evidence>
<dbReference type="AlphaFoldDB" id="H0GVZ1"/>
<dbReference type="InterPro" id="IPR014712">
    <property type="entry name" value="ANTH_dom_sf"/>
</dbReference>
<protein>
    <submittedName>
        <fullName evidence="11">Yap1801p</fullName>
    </submittedName>
</protein>
<feature type="compositionally biased region" description="Polar residues" evidence="9">
    <location>
        <begin position="609"/>
        <end position="618"/>
    </location>
</feature>
<dbReference type="GO" id="GO:0005545">
    <property type="term" value="F:1-phosphatidylinositol binding"/>
    <property type="evidence" value="ECO:0007669"/>
    <property type="project" value="InterPro"/>
</dbReference>
<comment type="function">
    <text evidence="6">Involved in endocytosis and clathrin cage assembly.</text>
</comment>
<dbReference type="HOGENOM" id="CLU_025901_0_0_1"/>
<dbReference type="GO" id="GO:0005886">
    <property type="term" value="C:plasma membrane"/>
    <property type="evidence" value="ECO:0007669"/>
    <property type="project" value="UniProtKB-SubCell"/>
</dbReference>
<dbReference type="PhylomeDB" id="H0GVZ1"/>
<dbReference type="SMART" id="SM00273">
    <property type="entry name" value="ENTH"/>
    <property type="match status" value="1"/>
</dbReference>
<dbReference type="GO" id="GO:0000149">
    <property type="term" value="F:SNARE binding"/>
    <property type="evidence" value="ECO:0007669"/>
    <property type="project" value="TreeGrafter"/>
</dbReference>
<dbReference type="PROSITE" id="PS50942">
    <property type="entry name" value="ENTH"/>
    <property type="match status" value="1"/>
</dbReference>
<accession>H0GVZ1</accession>
<dbReference type="GO" id="GO:0005905">
    <property type="term" value="C:clathrin-coated pit"/>
    <property type="evidence" value="ECO:0007669"/>
    <property type="project" value="TreeGrafter"/>
</dbReference>
<comment type="similarity">
    <text evidence="7">Belongs to the AP180 family.</text>
</comment>
<evidence type="ECO:0000256" key="3">
    <source>
        <dbReference type="ARBA" id="ARBA00004496"/>
    </source>
</evidence>
<feature type="region of interest" description="Disordered" evidence="9">
    <location>
        <begin position="447"/>
        <end position="500"/>
    </location>
</feature>
<dbReference type="SUPFAM" id="SSF89009">
    <property type="entry name" value="GAT-like domain"/>
    <property type="match status" value="1"/>
</dbReference>
<dbReference type="CDD" id="cd16988">
    <property type="entry name" value="ANTH_N_YAP180"/>
    <property type="match status" value="1"/>
</dbReference>
<feature type="compositionally biased region" description="Polar residues" evidence="9">
    <location>
        <begin position="466"/>
        <end position="500"/>
    </location>
</feature>
<organism evidence="11 12">
    <name type="scientific">Saccharomyces cerevisiae x Saccharomyces kudriavzevii (strain VIN7)</name>
    <name type="common">Yeast</name>
    <dbReference type="NCBI Taxonomy" id="1095631"/>
    <lineage>
        <taxon>Eukaryota</taxon>
        <taxon>Fungi</taxon>
        <taxon>Dikarya</taxon>
        <taxon>Ascomycota</taxon>
        <taxon>Saccharomycotina</taxon>
        <taxon>Saccharomycetes</taxon>
        <taxon>Saccharomycetales</taxon>
        <taxon>Saccharomycetaceae</taxon>
        <taxon>Saccharomyces</taxon>
    </lineage>
</organism>
<dbReference type="InterPro" id="IPR008942">
    <property type="entry name" value="ENTH_VHS"/>
</dbReference>
<proteinExistence type="inferred from homology"/>
<dbReference type="FunFam" id="1.20.58.150:FF:000004">
    <property type="entry name" value="ENTH domain protein"/>
    <property type="match status" value="1"/>
</dbReference>
<reference evidence="11 12" key="1">
    <citation type="journal article" date="2012" name="FEMS Yeast Res.">
        <title>The genome sequence of the wine yeast VIN7 reveals an allotriploid hybrid genome with Saccharomyces cerevisiae and Saccharomyces kudriavzevii origins.</title>
        <authorList>
            <person name="Borneman A.R."/>
            <person name="Desany B.A."/>
            <person name="Riches D."/>
            <person name="Affourtit J.P."/>
            <person name="Forgan A.H."/>
            <person name="Pretorius I.S."/>
            <person name="Egholm M."/>
            <person name="Chambers P.J."/>
        </authorList>
    </citation>
    <scope>NUCLEOTIDE SEQUENCE [LARGE SCALE GENOMIC DNA]</scope>
    <source>
        <strain evidence="11 12">VIN7</strain>
    </source>
</reference>